<dbReference type="RefSeq" id="XP_014146665.1">
    <property type="nucleotide sequence ID" value="XM_014291190.1"/>
</dbReference>
<proteinExistence type="predicted"/>
<gene>
    <name evidence="1" type="ORF">SARC_14679</name>
</gene>
<dbReference type="EMBL" id="KQ246542">
    <property type="protein sequence ID" value="KNC72763.1"/>
    <property type="molecule type" value="Genomic_DNA"/>
</dbReference>
<sequence>GEEITTTQESIEDFGCAGDDHSLWVSAVHNGTRVLYLMDHLGGEAQVRKHATSSPVSANADGTFAYATQSTTDYPSVYVGGTLVPVDTHKAFDTYQVQVGCIG</sequence>
<accession>A0A0L0F9H2</accession>
<feature type="non-terminal residue" evidence="1">
    <location>
        <position position="1"/>
    </location>
</feature>
<name>A0A0L0F9H2_9EUKA</name>
<dbReference type="Proteomes" id="UP000054560">
    <property type="component" value="Unassembled WGS sequence"/>
</dbReference>
<reference evidence="1 2" key="1">
    <citation type="submission" date="2011-02" db="EMBL/GenBank/DDBJ databases">
        <title>The Genome Sequence of Sphaeroforma arctica JP610.</title>
        <authorList>
            <consortium name="The Broad Institute Genome Sequencing Platform"/>
            <person name="Russ C."/>
            <person name="Cuomo C."/>
            <person name="Young S.K."/>
            <person name="Zeng Q."/>
            <person name="Gargeya S."/>
            <person name="Alvarado L."/>
            <person name="Berlin A."/>
            <person name="Chapman S.B."/>
            <person name="Chen Z."/>
            <person name="Freedman E."/>
            <person name="Gellesch M."/>
            <person name="Goldberg J."/>
            <person name="Griggs A."/>
            <person name="Gujja S."/>
            <person name="Heilman E."/>
            <person name="Heiman D."/>
            <person name="Howarth C."/>
            <person name="Mehta T."/>
            <person name="Neiman D."/>
            <person name="Pearson M."/>
            <person name="Roberts A."/>
            <person name="Saif S."/>
            <person name="Shea T."/>
            <person name="Shenoy N."/>
            <person name="Sisk P."/>
            <person name="Stolte C."/>
            <person name="Sykes S."/>
            <person name="White J."/>
            <person name="Yandava C."/>
            <person name="Burger G."/>
            <person name="Gray M.W."/>
            <person name="Holland P.W.H."/>
            <person name="King N."/>
            <person name="Lang F.B.F."/>
            <person name="Roger A.J."/>
            <person name="Ruiz-Trillo I."/>
            <person name="Haas B."/>
            <person name="Nusbaum C."/>
            <person name="Birren B."/>
        </authorList>
    </citation>
    <scope>NUCLEOTIDE SEQUENCE [LARGE SCALE GENOMIC DNA]</scope>
    <source>
        <strain evidence="1 2">JP610</strain>
    </source>
</reference>
<dbReference type="AlphaFoldDB" id="A0A0L0F9H2"/>
<evidence type="ECO:0000313" key="2">
    <source>
        <dbReference type="Proteomes" id="UP000054560"/>
    </source>
</evidence>
<protein>
    <submittedName>
        <fullName evidence="1">Uncharacterized protein</fullName>
    </submittedName>
</protein>
<keyword evidence="2" id="KW-1185">Reference proteome</keyword>
<evidence type="ECO:0000313" key="1">
    <source>
        <dbReference type="EMBL" id="KNC72763.1"/>
    </source>
</evidence>
<organism evidence="1 2">
    <name type="scientific">Sphaeroforma arctica JP610</name>
    <dbReference type="NCBI Taxonomy" id="667725"/>
    <lineage>
        <taxon>Eukaryota</taxon>
        <taxon>Ichthyosporea</taxon>
        <taxon>Ichthyophonida</taxon>
        <taxon>Sphaeroforma</taxon>
    </lineage>
</organism>
<dbReference type="GeneID" id="25915183"/>